<keyword evidence="2" id="KW-0378">Hydrolase</keyword>
<dbReference type="RefSeq" id="WP_382398128.1">
    <property type="nucleotide sequence ID" value="NZ_JBHSWH010000001.1"/>
</dbReference>
<dbReference type="Pfam" id="PF02113">
    <property type="entry name" value="Peptidase_S13"/>
    <property type="match status" value="2"/>
</dbReference>
<keyword evidence="4" id="KW-0645">Protease</keyword>
<organism evidence="4 5">
    <name type="scientific">Flexivirga alba</name>
    <dbReference type="NCBI Taxonomy" id="702742"/>
    <lineage>
        <taxon>Bacteria</taxon>
        <taxon>Bacillati</taxon>
        <taxon>Actinomycetota</taxon>
        <taxon>Actinomycetes</taxon>
        <taxon>Micrococcales</taxon>
        <taxon>Dermacoccaceae</taxon>
        <taxon>Flexivirga</taxon>
    </lineage>
</organism>
<dbReference type="PRINTS" id="PR00922">
    <property type="entry name" value="DADACBPTASE3"/>
</dbReference>
<protein>
    <submittedName>
        <fullName evidence="4">D-alanyl-D-alanine carboxypeptidase/D-alanyl-D-alanine-endopeptidase</fullName>
    </submittedName>
</protein>
<proteinExistence type="inferred from homology"/>
<comment type="similarity">
    <text evidence="1">Belongs to the peptidase S13 family.</text>
</comment>
<dbReference type="SUPFAM" id="SSF56601">
    <property type="entry name" value="beta-lactamase/transpeptidase-like"/>
    <property type="match status" value="1"/>
</dbReference>
<evidence type="ECO:0000256" key="3">
    <source>
        <dbReference type="SAM" id="MobiDB-lite"/>
    </source>
</evidence>
<sequence>MAPPTPASATPLAASDGPEQVPAKVQAQVAAAMKKPDLAKKLGVEILDAKTGQVLLKQNENAAMTPASVTKLLSAWVVSNTLDLDKPLTTKVVNGASAGKIVLVAGGDTALNPGKGDPDHVNGHAGLADLAAQVATSLKKAGTTRVSVGVDTSYAPGPLTAKHWDPGVVAAGYAARIAQLGLSTQRATDPARPTPADPVAATQQAFVKDLQAKGITATVGAKVTATDQATVLGKVESSPLLDVLGNALQTSDNAMIESLTRQAAFHKGVGGSTADVTAFVEKTLKDAGFNLQGVKLADVSGLSDGTTIPPRVLADVLLSGTSGKNKPFAETLTRLSVGGYNGTLDNRFLKPSNISAAGDVRAKTGSLTDVASLAGTVITKDDRVLVFAVISNAAKSWGPYGTRAAIDDFVAALQKCGCS</sequence>
<evidence type="ECO:0000256" key="2">
    <source>
        <dbReference type="ARBA" id="ARBA00022801"/>
    </source>
</evidence>
<keyword evidence="5" id="KW-1185">Reference proteome</keyword>
<accession>A0ABW2AC80</accession>
<reference evidence="5" key="1">
    <citation type="journal article" date="2019" name="Int. J. Syst. Evol. Microbiol.">
        <title>The Global Catalogue of Microorganisms (GCM) 10K type strain sequencing project: providing services to taxonomists for standard genome sequencing and annotation.</title>
        <authorList>
            <consortium name="The Broad Institute Genomics Platform"/>
            <consortium name="The Broad Institute Genome Sequencing Center for Infectious Disease"/>
            <person name="Wu L."/>
            <person name="Ma J."/>
        </authorList>
    </citation>
    <scope>NUCLEOTIDE SEQUENCE [LARGE SCALE GENOMIC DNA]</scope>
    <source>
        <strain evidence="5">CCUG 58127</strain>
    </source>
</reference>
<dbReference type="InterPro" id="IPR000667">
    <property type="entry name" value="Peptidase_S13"/>
</dbReference>
<dbReference type="Proteomes" id="UP001596298">
    <property type="component" value="Unassembled WGS sequence"/>
</dbReference>
<feature type="compositionally biased region" description="Low complexity" evidence="3">
    <location>
        <begin position="7"/>
        <end position="21"/>
    </location>
</feature>
<dbReference type="PANTHER" id="PTHR30023">
    <property type="entry name" value="D-ALANYL-D-ALANINE CARBOXYPEPTIDASE"/>
    <property type="match status" value="1"/>
</dbReference>
<feature type="region of interest" description="Disordered" evidence="3">
    <location>
        <begin position="1"/>
        <end position="21"/>
    </location>
</feature>
<evidence type="ECO:0000313" key="4">
    <source>
        <dbReference type="EMBL" id="MFC6704159.1"/>
    </source>
</evidence>
<dbReference type="GO" id="GO:0004180">
    <property type="term" value="F:carboxypeptidase activity"/>
    <property type="evidence" value="ECO:0007669"/>
    <property type="project" value="UniProtKB-KW"/>
</dbReference>
<dbReference type="InterPro" id="IPR012338">
    <property type="entry name" value="Beta-lactam/transpept-like"/>
</dbReference>
<keyword evidence="4" id="KW-0121">Carboxypeptidase</keyword>
<dbReference type="Gene3D" id="3.40.710.10">
    <property type="entry name" value="DD-peptidase/beta-lactamase superfamily"/>
    <property type="match status" value="2"/>
</dbReference>
<evidence type="ECO:0000313" key="5">
    <source>
        <dbReference type="Proteomes" id="UP001596298"/>
    </source>
</evidence>
<comment type="caution">
    <text evidence="4">The sequence shown here is derived from an EMBL/GenBank/DDBJ whole genome shotgun (WGS) entry which is preliminary data.</text>
</comment>
<dbReference type="EMBL" id="JBHSWH010000001">
    <property type="protein sequence ID" value="MFC6704159.1"/>
    <property type="molecule type" value="Genomic_DNA"/>
</dbReference>
<gene>
    <name evidence="4" type="ORF">ACFQDH_02445</name>
</gene>
<dbReference type="PANTHER" id="PTHR30023:SF0">
    <property type="entry name" value="PENICILLIN-SENSITIVE CARBOXYPEPTIDASE A"/>
    <property type="match status" value="1"/>
</dbReference>
<evidence type="ECO:0000256" key="1">
    <source>
        <dbReference type="ARBA" id="ARBA00006096"/>
    </source>
</evidence>
<name>A0ABW2AC80_9MICO</name>